<evidence type="ECO:0000313" key="2">
    <source>
        <dbReference type="EMBL" id="QKZ18369.1"/>
    </source>
</evidence>
<dbReference type="Proteomes" id="UP000509418">
    <property type="component" value="Chromosome"/>
</dbReference>
<sequence length="92" mass="9555">MTSQVAIGILVLVAALALRTAWAERQERGSGLAQWRFLGDVKAVASGLTVFVGMTIAVIVTGASGGVVPWALLAGLLTALIVYQLTHGRPRA</sequence>
<organism evidence="2 3">
    <name type="scientific">Streptomyces chartreusis</name>
    <dbReference type="NCBI Taxonomy" id="1969"/>
    <lineage>
        <taxon>Bacteria</taxon>
        <taxon>Bacillati</taxon>
        <taxon>Actinomycetota</taxon>
        <taxon>Actinomycetes</taxon>
        <taxon>Kitasatosporales</taxon>
        <taxon>Streptomycetaceae</taxon>
        <taxon>Streptomyces</taxon>
    </lineage>
</organism>
<feature type="transmembrane region" description="Helical" evidence="1">
    <location>
        <begin position="67"/>
        <end position="86"/>
    </location>
</feature>
<accession>A0A7H8T4E5</accession>
<keyword evidence="3" id="KW-1185">Reference proteome</keyword>
<dbReference type="AlphaFoldDB" id="A0A7H8T4E5"/>
<evidence type="ECO:0000313" key="3">
    <source>
        <dbReference type="Proteomes" id="UP000509418"/>
    </source>
</evidence>
<reference evidence="2 3" key="1">
    <citation type="submission" date="2020-06" db="EMBL/GenBank/DDBJ databases">
        <title>Genome mining for natural products.</title>
        <authorList>
            <person name="Zhang B."/>
            <person name="Shi J."/>
            <person name="Ge H."/>
        </authorList>
    </citation>
    <scope>NUCLEOTIDE SEQUENCE [LARGE SCALE GENOMIC DNA]</scope>
    <source>
        <strain evidence="2 3">NA02069</strain>
    </source>
</reference>
<feature type="transmembrane region" description="Helical" evidence="1">
    <location>
        <begin position="43"/>
        <end position="60"/>
    </location>
</feature>
<evidence type="ECO:0000256" key="1">
    <source>
        <dbReference type="SAM" id="Phobius"/>
    </source>
</evidence>
<keyword evidence="1" id="KW-1133">Transmembrane helix</keyword>
<dbReference type="RefSeq" id="WP_176575310.1">
    <property type="nucleotide sequence ID" value="NZ_CBDRGH010000017.1"/>
</dbReference>
<keyword evidence="1" id="KW-0812">Transmembrane</keyword>
<proteinExistence type="predicted"/>
<keyword evidence="1" id="KW-0472">Membrane</keyword>
<dbReference type="EMBL" id="CP056041">
    <property type="protein sequence ID" value="QKZ18369.1"/>
    <property type="molecule type" value="Genomic_DNA"/>
</dbReference>
<gene>
    <name evidence="2" type="ORF">HUT05_13955</name>
</gene>
<protein>
    <submittedName>
        <fullName evidence="2">Uncharacterized protein</fullName>
    </submittedName>
</protein>
<name>A0A7H8T4E5_STRCX</name>